<proteinExistence type="predicted"/>
<reference evidence="1 2" key="1">
    <citation type="submission" date="2023-07" db="EMBL/GenBank/DDBJ databases">
        <title>Sorghum-associated microbial communities from plants grown in Nebraska, USA.</title>
        <authorList>
            <person name="Schachtman D."/>
        </authorList>
    </citation>
    <scope>NUCLEOTIDE SEQUENCE [LARGE SCALE GENOMIC DNA]</scope>
    <source>
        <strain evidence="1 2">BE240</strain>
    </source>
</reference>
<protein>
    <submittedName>
        <fullName evidence="1">Uncharacterized protein</fullName>
    </submittedName>
</protein>
<evidence type="ECO:0000313" key="1">
    <source>
        <dbReference type="EMBL" id="MDR7094386.1"/>
    </source>
</evidence>
<accession>A0ABU1VA90</accession>
<dbReference type="EMBL" id="JAVDWE010000005">
    <property type="protein sequence ID" value="MDR7094386.1"/>
    <property type="molecule type" value="Genomic_DNA"/>
</dbReference>
<gene>
    <name evidence="1" type="ORF">J2X09_002127</name>
</gene>
<organism evidence="1 2">
    <name type="scientific">Hydrogenophaga laconesensis</name>
    <dbReference type="NCBI Taxonomy" id="1805971"/>
    <lineage>
        <taxon>Bacteria</taxon>
        <taxon>Pseudomonadati</taxon>
        <taxon>Pseudomonadota</taxon>
        <taxon>Betaproteobacteria</taxon>
        <taxon>Burkholderiales</taxon>
        <taxon>Comamonadaceae</taxon>
        <taxon>Hydrogenophaga</taxon>
    </lineage>
</organism>
<keyword evidence="2" id="KW-1185">Reference proteome</keyword>
<dbReference type="Proteomes" id="UP001265550">
    <property type="component" value="Unassembled WGS sequence"/>
</dbReference>
<comment type="caution">
    <text evidence="1">The sequence shown here is derived from an EMBL/GenBank/DDBJ whole genome shotgun (WGS) entry which is preliminary data.</text>
</comment>
<dbReference type="RefSeq" id="WP_310308201.1">
    <property type="nucleotide sequence ID" value="NZ_JAVDWE010000005.1"/>
</dbReference>
<name>A0ABU1VA90_9BURK</name>
<evidence type="ECO:0000313" key="2">
    <source>
        <dbReference type="Proteomes" id="UP001265550"/>
    </source>
</evidence>
<sequence length="43" mass="4571">MAVIDEVEGVFLRCVERADGMVILGAHHIEGEKKPGLAVPGRA</sequence>